<sequence length="361" mass="38536">MENAKRLAGMLAEIGADWAVLTGPDSVCFATGHVVPVEIGPNPFSGGPTIAFVGRDEAVGVVCPNTDAGQGGEWEEVSYPGFACSVVDQVGNYLKATQEMIAKLGISGRVAVEPASLTAAVADLLPSERVVIDTPLKRLRAVKTERELGLLKRSAEIAAMGQREALTASVPGRSELDVLNAIRARMETEAGIRCALAGEYLAGVERSSTLGLPPGAYRLRTGDPVVCDLAPRVQGYWGDSCSGFIVDGEGSEAYREMHAACFGTLQLAISELRPGMRVCDFDRLLREHLEAAGYSYPHHSGHGIGASVHEWPRLVPDETALIEENMVLMVEPGSYLPDLGGIRCEFMLRVTHDGAEPMATF</sequence>
<feature type="domain" description="Peptidase M24" evidence="1">
    <location>
        <begin position="150"/>
        <end position="351"/>
    </location>
</feature>
<dbReference type="AlphaFoldDB" id="A0A2T0RW45"/>
<organism evidence="2 3">
    <name type="scientific">Aliiruegeria haliotis</name>
    <dbReference type="NCBI Taxonomy" id="1280846"/>
    <lineage>
        <taxon>Bacteria</taxon>
        <taxon>Pseudomonadati</taxon>
        <taxon>Pseudomonadota</taxon>
        <taxon>Alphaproteobacteria</taxon>
        <taxon>Rhodobacterales</taxon>
        <taxon>Roseobacteraceae</taxon>
        <taxon>Aliiruegeria</taxon>
    </lineage>
</organism>
<dbReference type="InterPro" id="IPR029149">
    <property type="entry name" value="Creatin/AminoP/Spt16_N"/>
</dbReference>
<dbReference type="GO" id="GO:0004177">
    <property type="term" value="F:aminopeptidase activity"/>
    <property type="evidence" value="ECO:0007669"/>
    <property type="project" value="UniProtKB-KW"/>
</dbReference>
<evidence type="ECO:0000313" key="3">
    <source>
        <dbReference type="Proteomes" id="UP000239480"/>
    </source>
</evidence>
<keyword evidence="2" id="KW-0378">Hydrolase</keyword>
<dbReference type="EMBL" id="PVTD01000002">
    <property type="protein sequence ID" value="PRY25352.1"/>
    <property type="molecule type" value="Genomic_DNA"/>
</dbReference>
<dbReference type="PANTHER" id="PTHR46112">
    <property type="entry name" value="AMINOPEPTIDASE"/>
    <property type="match status" value="1"/>
</dbReference>
<dbReference type="RefSeq" id="WP_106204256.1">
    <property type="nucleotide sequence ID" value="NZ_PVTD01000002.1"/>
</dbReference>
<keyword evidence="3" id="KW-1185">Reference proteome</keyword>
<dbReference type="InterPro" id="IPR036005">
    <property type="entry name" value="Creatinase/aminopeptidase-like"/>
</dbReference>
<reference evidence="2 3" key="1">
    <citation type="submission" date="2018-03" db="EMBL/GenBank/DDBJ databases">
        <title>Genomic Encyclopedia of Archaeal and Bacterial Type Strains, Phase II (KMG-II): from individual species to whole genera.</title>
        <authorList>
            <person name="Goeker M."/>
        </authorList>
    </citation>
    <scope>NUCLEOTIDE SEQUENCE [LARGE SCALE GENOMIC DNA]</scope>
    <source>
        <strain evidence="2 3">DSM 29328</strain>
    </source>
</reference>
<comment type="caution">
    <text evidence="2">The sequence shown here is derived from an EMBL/GenBank/DDBJ whole genome shotgun (WGS) entry which is preliminary data.</text>
</comment>
<dbReference type="InterPro" id="IPR050659">
    <property type="entry name" value="Peptidase_M24B"/>
</dbReference>
<protein>
    <submittedName>
        <fullName evidence="2">Xaa-Pro aminopeptidase</fullName>
    </submittedName>
</protein>
<evidence type="ECO:0000259" key="1">
    <source>
        <dbReference type="Pfam" id="PF00557"/>
    </source>
</evidence>
<dbReference type="SUPFAM" id="SSF53092">
    <property type="entry name" value="Creatinase/prolidase N-terminal domain"/>
    <property type="match status" value="1"/>
</dbReference>
<accession>A0A2T0RW45</accession>
<dbReference type="Gene3D" id="3.40.350.10">
    <property type="entry name" value="Creatinase/prolidase N-terminal domain"/>
    <property type="match status" value="1"/>
</dbReference>
<dbReference type="Proteomes" id="UP000239480">
    <property type="component" value="Unassembled WGS sequence"/>
</dbReference>
<keyword evidence="2" id="KW-0645">Protease</keyword>
<dbReference type="Gene3D" id="3.90.230.10">
    <property type="entry name" value="Creatinase/methionine aminopeptidase superfamily"/>
    <property type="match status" value="1"/>
</dbReference>
<proteinExistence type="predicted"/>
<gene>
    <name evidence="2" type="ORF">CLV78_102530</name>
</gene>
<name>A0A2T0RW45_9RHOB</name>
<keyword evidence="2" id="KW-0031">Aminopeptidase</keyword>
<dbReference type="InterPro" id="IPR000994">
    <property type="entry name" value="Pept_M24"/>
</dbReference>
<dbReference type="OrthoDB" id="9806388at2"/>
<evidence type="ECO:0000313" key="2">
    <source>
        <dbReference type="EMBL" id="PRY25352.1"/>
    </source>
</evidence>
<dbReference type="Pfam" id="PF00557">
    <property type="entry name" value="Peptidase_M24"/>
    <property type="match status" value="1"/>
</dbReference>
<dbReference type="SUPFAM" id="SSF55920">
    <property type="entry name" value="Creatinase/aminopeptidase"/>
    <property type="match status" value="1"/>
</dbReference>
<dbReference type="PANTHER" id="PTHR46112:SF2">
    <property type="entry name" value="XAA-PRO AMINOPEPTIDASE P-RELATED"/>
    <property type="match status" value="1"/>
</dbReference>